<evidence type="ECO:0000256" key="1">
    <source>
        <dbReference type="SAM" id="MobiDB-lite"/>
    </source>
</evidence>
<name>A0A504YNB1_FASGI</name>
<evidence type="ECO:0000313" key="2">
    <source>
        <dbReference type="EMBL" id="TPP59270.1"/>
    </source>
</evidence>
<gene>
    <name evidence="2" type="ORF">FGIG_00682</name>
</gene>
<keyword evidence="3" id="KW-1185">Reference proteome</keyword>
<feature type="region of interest" description="Disordered" evidence="1">
    <location>
        <begin position="73"/>
        <end position="102"/>
    </location>
</feature>
<feature type="compositionally biased region" description="Pro residues" evidence="1">
    <location>
        <begin position="80"/>
        <end position="96"/>
    </location>
</feature>
<proteinExistence type="predicted"/>
<reference evidence="2 3" key="1">
    <citation type="submission" date="2019-04" db="EMBL/GenBank/DDBJ databases">
        <title>Annotation for the trematode Fasciola gigantica.</title>
        <authorList>
            <person name="Choi Y.-J."/>
        </authorList>
    </citation>
    <scope>NUCLEOTIDE SEQUENCE [LARGE SCALE GENOMIC DNA]</scope>
    <source>
        <strain evidence="2">Uganda_cow_1</strain>
    </source>
</reference>
<comment type="caution">
    <text evidence="2">The sequence shown here is derived from an EMBL/GenBank/DDBJ whole genome shotgun (WGS) entry which is preliminary data.</text>
</comment>
<dbReference type="Proteomes" id="UP000316759">
    <property type="component" value="Unassembled WGS sequence"/>
</dbReference>
<dbReference type="STRING" id="46835.A0A504YNB1"/>
<sequence length="102" mass="11816">MDMVTGRELRLPSDPRLPTAVPETLYASSFIRRMHANLFRAHELARQHLQSADRRQKDYFGRRQTTHTFQPGDRVWLLDPVPPPSPRSPHEVPPPLDRTLQG</sequence>
<dbReference type="OrthoDB" id="6278006at2759"/>
<dbReference type="EMBL" id="SUNJ01010932">
    <property type="protein sequence ID" value="TPP59270.1"/>
    <property type="molecule type" value="Genomic_DNA"/>
</dbReference>
<evidence type="ECO:0000313" key="3">
    <source>
        <dbReference type="Proteomes" id="UP000316759"/>
    </source>
</evidence>
<dbReference type="AlphaFoldDB" id="A0A504YNB1"/>
<organism evidence="2 3">
    <name type="scientific">Fasciola gigantica</name>
    <name type="common">Giant liver fluke</name>
    <dbReference type="NCBI Taxonomy" id="46835"/>
    <lineage>
        <taxon>Eukaryota</taxon>
        <taxon>Metazoa</taxon>
        <taxon>Spiralia</taxon>
        <taxon>Lophotrochozoa</taxon>
        <taxon>Platyhelminthes</taxon>
        <taxon>Trematoda</taxon>
        <taxon>Digenea</taxon>
        <taxon>Plagiorchiida</taxon>
        <taxon>Echinostomata</taxon>
        <taxon>Echinostomatoidea</taxon>
        <taxon>Fasciolidae</taxon>
        <taxon>Fasciola</taxon>
    </lineage>
</organism>
<accession>A0A504YNB1</accession>
<protein>
    <submittedName>
        <fullName evidence="2">Uncharacterized protein</fullName>
    </submittedName>
</protein>